<evidence type="ECO:0000313" key="3">
    <source>
        <dbReference type="EMBL" id="COY70117.1"/>
    </source>
</evidence>
<gene>
    <name evidence="1" type="ORF">ERS007657_02283</name>
    <name evidence="2" type="ORF">ERS007703_05365</name>
    <name evidence="3" type="ORF">ERS007739_02989</name>
</gene>
<reference evidence="3" key="2">
    <citation type="submission" date="2015-03" db="EMBL/GenBank/DDBJ databases">
        <authorList>
            <consortium name="Pathogen Informatics"/>
            <person name="Murphy D."/>
        </authorList>
    </citation>
    <scope>NUCLEOTIDE SEQUENCE</scope>
    <source>
        <strain evidence="3">N09902308</strain>
    </source>
</reference>
<evidence type="ECO:0000313" key="1">
    <source>
        <dbReference type="EMBL" id="CFR84554.1"/>
    </source>
</evidence>
<organism evidence="2 4">
    <name type="scientific">Mycobacterium tuberculosis</name>
    <dbReference type="NCBI Taxonomy" id="1773"/>
    <lineage>
        <taxon>Bacteria</taxon>
        <taxon>Bacillati</taxon>
        <taxon>Actinomycetota</taxon>
        <taxon>Actinomycetes</taxon>
        <taxon>Mycobacteriales</taxon>
        <taxon>Mycobacteriaceae</taxon>
        <taxon>Mycobacterium</taxon>
        <taxon>Mycobacterium tuberculosis complex</taxon>
    </lineage>
</organism>
<proteinExistence type="predicted"/>
<dbReference type="Proteomes" id="UP000046680">
    <property type="component" value="Unassembled WGS sequence"/>
</dbReference>
<name>A0A0T7PQE9_MYCTX</name>
<reference evidence="2" key="3">
    <citation type="submission" date="2015-03" db="EMBL/GenBank/DDBJ databases">
        <authorList>
            <person name="Murphy D."/>
        </authorList>
    </citation>
    <scope>NUCLEOTIDE SEQUENCE [LARGE SCALE GENOMIC DNA]</scope>
    <source>
        <strain evidence="2">K00500041</strain>
    </source>
</reference>
<accession>A0A0T7PQE9</accession>
<evidence type="ECO:0000313" key="4">
    <source>
        <dbReference type="Proteomes" id="UP000038802"/>
    </source>
</evidence>
<dbReference type="EMBL" id="CSAE01001411">
    <property type="protein sequence ID" value="COX59962.1"/>
    <property type="molecule type" value="Genomic_DNA"/>
</dbReference>
<protein>
    <submittedName>
        <fullName evidence="2">Uncharacterized protein</fullName>
    </submittedName>
</protein>
<dbReference type="AlphaFoldDB" id="A0A0T7PQE9"/>
<dbReference type="Proteomes" id="UP000039021">
    <property type="component" value="Unassembled WGS sequence"/>
</dbReference>
<evidence type="ECO:0000313" key="2">
    <source>
        <dbReference type="EMBL" id="COX59962.1"/>
    </source>
</evidence>
<evidence type="ECO:0000313" key="6">
    <source>
        <dbReference type="Proteomes" id="UP000046680"/>
    </source>
</evidence>
<reference evidence="4 5" key="1">
    <citation type="submission" date="2015-03" db="EMBL/GenBank/DDBJ databases">
        <authorList>
            <consortium name="Pathogen Informatics"/>
        </authorList>
    </citation>
    <scope>NUCLEOTIDE SEQUENCE [LARGE SCALE GENOMIC DNA]</scope>
    <source>
        <strain evidence="1 6">C09601061</strain>
        <strain evidence="4">K00500041</strain>
        <strain evidence="5">N09902308</strain>
    </source>
</reference>
<evidence type="ECO:0000313" key="5">
    <source>
        <dbReference type="Proteomes" id="UP000039021"/>
    </source>
</evidence>
<dbReference type="Proteomes" id="UP000038802">
    <property type="component" value="Unassembled WGS sequence"/>
</dbReference>
<sequence>MGMDLCQLGIGEMLGTDLLDIARHTVEAQLLVLVDVRCGQSPTRCVDVSRAGSLDKRQVDIAVMVHGRSLALFGCCGGGVEQLR</sequence>
<dbReference type="EMBL" id="CSBK01001463">
    <property type="protein sequence ID" value="COY70117.1"/>
    <property type="molecule type" value="Genomic_DNA"/>
</dbReference>
<dbReference type="EMBL" id="CGCX01000853">
    <property type="protein sequence ID" value="CFR84554.1"/>
    <property type="molecule type" value="Genomic_DNA"/>
</dbReference>